<dbReference type="InterPro" id="IPR021760">
    <property type="entry name" value="RepC_C"/>
</dbReference>
<organism evidence="4 5">
    <name type="scientific">Mesobacterium hydrothermale</name>
    <dbReference type="NCBI Taxonomy" id="3111907"/>
    <lineage>
        <taxon>Bacteria</taxon>
        <taxon>Pseudomonadati</taxon>
        <taxon>Pseudomonadota</taxon>
        <taxon>Alphaproteobacteria</taxon>
        <taxon>Rhodobacterales</taxon>
        <taxon>Roseobacteraceae</taxon>
        <taxon>Mesobacterium</taxon>
    </lineage>
</organism>
<dbReference type="Pfam" id="PF03428">
    <property type="entry name" value="RP-C"/>
    <property type="match status" value="1"/>
</dbReference>
<evidence type="ECO:0000259" key="2">
    <source>
        <dbReference type="Pfam" id="PF03428"/>
    </source>
</evidence>
<evidence type="ECO:0000313" key="4">
    <source>
        <dbReference type="EMBL" id="MEC3862812.1"/>
    </source>
</evidence>
<name>A0ABU6HL47_9RHOB</name>
<feature type="compositionally biased region" description="Basic and acidic residues" evidence="1">
    <location>
        <begin position="207"/>
        <end position="232"/>
    </location>
</feature>
<dbReference type="RefSeq" id="WP_326298886.1">
    <property type="nucleotide sequence ID" value="NZ_JAYLLH010000029.1"/>
</dbReference>
<protein>
    <submittedName>
        <fullName evidence="4">Plasmid replication protein RepC</fullName>
    </submittedName>
</protein>
<dbReference type="NCBIfam" id="NF040974">
    <property type="entry name" value="RepABC_RepC"/>
    <property type="match status" value="1"/>
</dbReference>
<proteinExistence type="predicted"/>
<dbReference type="Pfam" id="PF11800">
    <property type="entry name" value="RP-C_C"/>
    <property type="match status" value="1"/>
</dbReference>
<dbReference type="Proteomes" id="UP001348149">
    <property type="component" value="Unassembled WGS sequence"/>
</dbReference>
<keyword evidence="5" id="KW-1185">Reference proteome</keyword>
<evidence type="ECO:0000259" key="3">
    <source>
        <dbReference type="Pfam" id="PF11800"/>
    </source>
</evidence>
<dbReference type="Gene3D" id="1.10.10.10">
    <property type="entry name" value="Winged helix-like DNA-binding domain superfamily/Winged helix DNA-binding domain"/>
    <property type="match status" value="1"/>
</dbReference>
<comment type="caution">
    <text evidence="4">The sequence shown here is derived from an EMBL/GenBank/DDBJ whole genome shotgun (WGS) entry which is preliminary data.</text>
</comment>
<sequence length="353" mass="38892">MTQMSRIASGQPVDLCPAPDKWSLLDALTRVARDHGLNHRSLSVLKALLSFFPDRALPRDPGAAVVFPSNRTLSLRLNGMPESTLRRHLATLVKSGVITRQDSANRKRFARRGGLAFGFDLSPLARAATALFQAADAATEQQDRIAALRDRLAATRARLRESGALPDDHPAMDAARLTLRRKSGEAALRAQIATLESFVDTPLRYPTDPEKTSGRNSQNERHIQKTDKEESVYKSTPTDESDSVALTDVLDHCKEYKSYFPDTPGTWTGVLRTCDRLHGMMGIDRPVYEDAQRRLGVEAAAITILCMLERITTIRNPGAYLRGLVQRAASGRFNLGSMVRGVARGRLSADNFA</sequence>
<evidence type="ECO:0000256" key="1">
    <source>
        <dbReference type="SAM" id="MobiDB-lite"/>
    </source>
</evidence>
<evidence type="ECO:0000313" key="5">
    <source>
        <dbReference type="Proteomes" id="UP001348149"/>
    </source>
</evidence>
<dbReference type="InterPro" id="IPR005090">
    <property type="entry name" value="RepC_N"/>
</dbReference>
<feature type="region of interest" description="Disordered" evidence="1">
    <location>
        <begin position="200"/>
        <end position="240"/>
    </location>
</feature>
<feature type="domain" description="Plasmid replication protein C C-terminal" evidence="3">
    <location>
        <begin position="246"/>
        <end position="343"/>
    </location>
</feature>
<dbReference type="InterPro" id="IPR047611">
    <property type="entry name" value="RepABC_RepC"/>
</dbReference>
<gene>
    <name evidence="4" type="primary">repC</name>
    <name evidence="4" type="ORF">VK792_16080</name>
</gene>
<dbReference type="EMBL" id="JAYLLH010000029">
    <property type="protein sequence ID" value="MEC3862812.1"/>
    <property type="molecule type" value="Genomic_DNA"/>
</dbReference>
<feature type="domain" description="Plasmid replication protein C N-terminal" evidence="2">
    <location>
        <begin position="17"/>
        <end position="160"/>
    </location>
</feature>
<dbReference type="InterPro" id="IPR036388">
    <property type="entry name" value="WH-like_DNA-bd_sf"/>
</dbReference>
<accession>A0ABU6HL47</accession>
<reference evidence="4 5" key="1">
    <citation type="submission" date="2024-01" db="EMBL/GenBank/DDBJ databases">
        <title>Mesobacterium rodlantinim sp. nov., isolated from shallow sea hydrothermal systems off Kueishantao Island.</title>
        <authorList>
            <person name="Su Z."/>
            <person name="Tang K."/>
        </authorList>
    </citation>
    <scope>NUCLEOTIDE SEQUENCE [LARGE SCALE GENOMIC DNA]</scope>
    <source>
        <strain evidence="4 5">TK19101</strain>
    </source>
</reference>